<keyword evidence="8" id="KW-0902">Two-component regulatory system</keyword>
<dbReference type="Pfam" id="PF02518">
    <property type="entry name" value="HATPase_c"/>
    <property type="match status" value="1"/>
</dbReference>
<feature type="transmembrane region" description="Helical" evidence="9">
    <location>
        <begin position="40"/>
        <end position="59"/>
    </location>
</feature>
<dbReference type="InterPro" id="IPR036890">
    <property type="entry name" value="HATPase_C_sf"/>
</dbReference>
<dbReference type="PROSITE" id="PS50109">
    <property type="entry name" value="HIS_KIN"/>
    <property type="match status" value="1"/>
</dbReference>
<name>A0ABM8DUB8_9BACT</name>
<dbReference type="Gene3D" id="3.30.565.10">
    <property type="entry name" value="Histidine kinase-like ATPase, C-terminal domain"/>
    <property type="match status" value="1"/>
</dbReference>
<keyword evidence="5" id="KW-0547">Nucleotide-binding</keyword>
<dbReference type="Gene3D" id="1.10.287.130">
    <property type="match status" value="1"/>
</dbReference>
<feature type="transmembrane region" description="Helical" evidence="9">
    <location>
        <begin position="201"/>
        <end position="219"/>
    </location>
</feature>
<dbReference type="Proteomes" id="UP001242010">
    <property type="component" value="Chromosome"/>
</dbReference>
<keyword evidence="9" id="KW-0472">Membrane</keyword>
<comment type="catalytic activity">
    <reaction evidence="1">
        <text>ATP + protein L-histidine = ADP + protein N-phospho-L-histidine.</text>
        <dbReference type="EC" id="2.7.13.3"/>
    </reaction>
</comment>
<evidence type="ECO:0000256" key="7">
    <source>
        <dbReference type="ARBA" id="ARBA00022840"/>
    </source>
</evidence>
<keyword evidence="9" id="KW-1133">Transmembrane helix</keyword>
<evidence type="ECO:0000313" key="11">
    <source>
        <dbReference type="EMBL" id="BDU70667.1"/>
    </source>
</evidence>
<dbReference type="InterPro" id="IPR036097">
    <property type="entry name" value="HisK_dim/P_sf"/>
</dbReference>
<keyword evidence="9" id="KW-0812">Transmembrane</keyword>
<dbReference type="CDD" id="cd00082">
    <property type="entry name" value="HisKA"/>
    <property type="match status" value="1"/>
</dbReference>
<dbReference type="PANTHER" id="PTHR43065:SF10">
    <property type="entry name" value="PEROXIDE STRESS-ACTIVATED HISTIDINE KINASE MAK3"/>
    <property type="match status" value="1"/>
</dbReference>
<evidence type="ECO:0000256" key="8">
    <source>
        <dbReference type="ARBA" id="ARBA00023012"/>
    </source>
</evidence>
<dbReference type="RefSeq" id="WP_286354369.1">
    <property type="nucleotide sequence ID" value="NZ_AP027079.1"/>
</dbReference>
<feature type="domain" description="Histidine kinase" evidence="10">
    <location>
        <begin position="356"/>
        <end position="559"/>
    </location>
</feature>
<proteinExistence type="predicted"/>
<feature type="transmembrane region" description="Helical" evidence="9">
    <location>
        <begin position="134"/>
        <end position="155"/>
    </location>
</feature>
<dbReference type="InterPro" id="IPR004358">
    <property type="entry name" value="Sig_transdc_His_kin-like_C"/>
</dbReference>
<evidence type="ECO:0000256" key="6">
    <source>
        <dbReference type="ARBA" id="ARBA00022777"/>
    </source>
</evidence>
<feature type="transmembrane region" description="Helical" evidence="9">
    <location>
        <begin position="161"/>
        <end position="181"/>
    </location>
</feature>
<reference evidence="12" key="1">
    <citation type="journal article" date="2023" name="Int. J. Syst. Evol. Microbiol.">
        <title>Mesoterricola silvestris gen. nov., sp. nov., Mesoterricola sediminis sp. nov., Geothrix oryzae sp. nov., Geothrix edaphica sp. nov., Geothrix rubra sp. nov., and Geothrix limicola sp. nov., six novel members of Acidobacteriota isolated from soils.</title>
        <authorList>
            <person name="Itoh H."/>
            <person name="Sugisawa Y."/>
            <person name="Mise K."/>
            <person name="Xu Z."/>
            <person name="Kuniyasu M."/>
            <person name="Ushijima N."/>
            <person name="Kawano K."/>
            <person name="Kobayashi E."/>
            <person name="Shiratori Y."/>
            <person name="Masuda Y."/>
            <person name="Senoo K."/>
        </authorList>
    </citation>
    <scope>NUCLEOTIDE SEQUENCE [LARGE SCALE GENOMIC DNA]</scope>
    <source>
        <strain evidence="12">Red222</strain>
    </source>
</reference>
<dbReference type="InterPro" id="IPR005467">
    <property type="entry name" value="His_kinase_dom"/>
</dbReference>
<keyword evidence="6" id="KW-0418">Kinase</keyword>
<dbReference type="SMART" id="SM00388">
    <property type="entry name" value="HisKA"/>
    <property type="match status" value="1"/>
</dbReference>
<dbReference type="EMBL" id="AP027079">
    <property type="protein sequence ID" value="BDU70667.1"/>
    <property type="molecule type" value="Genomic_DNA"/>
</dbReference>
<gene>
    <name evidence="11" type="ORF">GETHOR_27680</name>
</gene>
<evidence type="ECO:0000256" key="4">
    <source>
        <dbReference type="ARBA" id="ARBA00022679"/>
    </source>
</evidence>
<dbReference type="SUPFAM" id="SSF55874">
    <property type="entry name" value="ATPase domain of HSP90 chaperone/DNA topoisomerase II/histidine kinase"/>
    <property type="match status" value="1"/>
</dbReference>
<dbReference type="SUPFAM" id="SSF47384">
    <property type="entry name" value="Homodimeric domain of signal transducing histidine kinase"/>
    <property type="match status" value="1"/>
</dbReference>
<evidence type="ECO:0000313" key="12">
    <source>
        <dbReference type="Proteomes" id="UP001242010"/>
    </source>
</evidence>
<keyword evidence="4" id="KW-0808">Transferase</keyword>
<evidence type="ECO:0000256" key="1">
    <source>
        <dbReference type="ARBA" id="ARBA00000085"/>
    </source>
</evidence>
<evidence type="ECO:0000256" key="2">
    <source>
        <dbReference type="ARBA" id="ARBA00012438"/>
    </source>
</evidence>
<evidence type="ECO:0000256" key="9">
    <source>
        <dbReference type="SAM" id="Phobius"/>
    </source>
</evidence>
<dbReference type="InterPro" id="IPR003661">
    <property type="entry name" value="HisK_dim/P_dom"/>
</dbReference>
<dbReference type="InterPro" id="IPR003594">
    <property type="entry name" value="HATPase_dom"/>
</dbReference>
<dbReference type="SMART" id="SM00387">
    <property type="entry name" value="HATPase_c"/>
    <property type="match status" value="1"/>
</dbReference>
<feature type="transmembrane region" description="Helical" evidence="9">
    <location>
        <begin position="91"/>
        <end position="114"/>
    </location>
</feature>
<evidence type="ECO:0000259" key="10">
    <source>
        <dbReference type="PROSITE" id="PS50109"/>
    </source>
</evidence>
<feature type="transmembrane region" description="Helical" evidence="9">
    <location>
        <begin position="66"/>
        <end position="85"/>
    </location>
</feature>
<protein>
    <recommendedName>
        <fullName evidence="2">histidine kinase</fullName>
        <ecNumber evidence="2">2.7.13.3</ecNumber>
    </recommendedName>
</protein>
<dbReference type="PANTHER" id="PTHR43065">
    <property type="entry name" value="SENSOR HISTIDINE KINASE"/>
    <property type="match status" value="1"/>
</dbReference>
<dbReference type="EC" id="2.7.13.3" evidence="2"/>
<keyword evidence="3" id="KW-0597">Phosphoprotein</keyword>
<dbReference type="PRINTS" id="PR00344">
    <property type="entry name" value="BCTRLSENSOR"/>
</dbReference>
<accession>A0ABM8DUB8</accession>
<evidence type="ECO:0000256" key="3">
    <source>
        <dbReference type="ARBA" id="ARBA00022553"/>
    </source>
</evidence>
<keyword evidence="7" id="KW-0067">ATP-binding</keyword>
<keyword evidence="12" id="KW-1185">Reference proteome</keyword>
<feature type="transmembrane region" description="Helical" evidence="9">
    <location>
        <begin position="261"/>
        <end position="281"/>
    </location>
</feature>
<feature type="transmembrane region" description="Helical" evidence="9">
    <location>
        <begin position="293"/>
        <end position="314"/>
    </location>
</feature>
<sequence>MRAPLSASWRSHRGVLACLILLLAGNAVLPMINTTHPVARVLDYLVAYALAFLAAWLAWARARREGPAAFGLLGLGAALGGLHYLPTQLHLPQAALAGPAISILGLLALGAGFLRWPQQIRMKRDRARTVLDGVAIALSMFTAAWLAMGSMAWVGRLPQRVMLMYALQISASLGVLALWLLQEIRLMLPEQSQAKGYVRAALIALLCHGSISALLRVTGHYQGYTAHGSEVLHQAANFLLALAALSPSSPAKPEAARRAPSALQAFIPSAVSLAVLLLAAFQILRPHAEPQRALLGLGVALLSVLMLRHGLLILDLERLSQDLEGRVEERTRKLEAHHHEAMGDLRMRMMAGLAAGLAHDLNNILGIIRLRVDLLEETSTPVQRENLAVLRETTERAATMTRRILASGRAQDIAPTAFDFTDWMESRGALFQALLRPDQTQDLQVSRDLHVFADPQSLDQVFQNLVTNARDAMGPTGNLCIRAQHGPGSVLVEVRDDGPGIPPEHLARMFEPFFTTKAKGTGLGLATVRNLVIQNRGSIRIESQVGQGTAFLLELPAPERLLLA</sequence>
<dbReference type="Pfam" id="PF00512">
    <property type="entry name" value="HisKA"/>
    <property type="match status" value="1"/>
</dbReference>
<organism evidence="11 12">
    <name type="scientific">Geothrix oryzae</name>
    <dbReference type="NCBI Taxonomy" id="2927975"/>
    <lineage>
        <taxon>Bacteria</taxon>
        <taxon>Pseudomonadati</taxon>
        <taxon>Acidobacteriota</taxon>
        <taxon>Holophagae</taxon>
        <taxon>Holophagales</taxon>
        <taxon>Holophagaceae</taxon>
        <taxon>Geothrix</taxon>
    </lineage>
</organism>
<evidence type="ECO:0000256" key="5">
    <source>
        <dbReference type="ARBA" id="ARBA00022741"/>
    </source>
</evidence>